<evidence type="ECO:0000256" key="4">
    <source>
        <dbReference type="ARBA" id="ARBA00022989"/>
    </source>
</evidence>
<accession>A0A679FPK5</accession>
<reference evidence="9" key="1">
    <citation type="journal article" date="2020" name="Microbiol. Resour. Announc.">
        <title>Complete Genome Sequence of Geobacillus sp. Strain E55-1, Isolated from Mine Geyser in Japan.</title>
        <authorList>
            <person name="Miyazaki K."/>
            <person name="Hase E."/>
            <person name="Tokito N."/>
        </authorList>
    </citation>
    <scope>NUCLEOTIDE SEQUENCE [LARGE SCALE GENOMIC DNA]</scope>
    <source>
        <strain evidence="9">E55-1</strain>
    </source>
</reference>
<sequence>MLYPRIAKKRKQEKLKEAFILQFRDAILSIANSLKAGASLQTALMRCQYDLEKQLGKKKLKPLLIELEKLNNNIKFGLSVDESLLRFKERNDYEEVQQFIDATLITKSKGGNLTEVIENISQMISDKITIQQEIKLATAQKRMEARILTIMPITLVFLIMLLNPSYLAPMYESWVGTTLLFLAALMLVFNYFVARAITSIKI</sequence>
<comment type="subcellular location">
    <subcellularLocation>
        <location evidence="1">Cell membrane</location>
        <topology evidence="1">Multi-pass membrane protein</topology>
    </subcellularLocation>
</comment>
<evidence type="ECO:0000256" key="6">
    <source>
        <dbReference type="SAM" id="Phobius"/>
    </source>
</evidence>
<organism evidence="8 9">
    <name type="scientific">Geobacillus subterraneus</name>
    <dbReference type="NCBI Taxonomy" id="129338"/>
    <lineage>
        <taxon>Bacteria</taxon>
        <taxon>Bacillati</taxon>
        <taxon>Bacillota</taxon>
        <taxon>Bacilli</taxon>
        <taxon>Bacillales</taxon>
        <taxon>Anoxybacillaceae</taxon>
        <taxon>Geobacillus</taxon>
    </lineage>
</organism>
<evidence type="ECO:0000256" key="2">
    <source>
        <dbReference type="ARBA" id="ARBA00022475"/>
    </source>
</evidence>
<gene>
    <name evidence="8" type="ORF">GsuE55_28160</name>
</gene>
<dbReference type="Pfam" id="PF00482">
    <property type="entry name" value="T2SSF"/>
    <property type="match status" value="1"/>
</dbReference>
<name>A0A679FPK5_9BACL</name>
<feature type="domain" description="Type II secretion system protein GspF" evidence="7">
    <location>
        <begin position="29"/>
        <end position="160"/>
    </location>
</feature>
<feature type="transmembrane region" description="Helical" evidence="6">
    <location>
        <begin position="174"/>
        <end position="193"/>
    </location>
</feature>
<evidence type="ECO:0000256" key="5">
    <source>
        <dbReference type="ARBA" id="ARBA00023136"/>
    </source>
</evidence>
<keyword evidence="3 6" id="KW-0812">Transmembrane</keyword>
<evidence type="ECO:0000256" key="3">
    <source>
        <dbReference type="ARBA" id="ARBA00022692"/>
    </source>
</evidence>
<keyword evidence="5 6" id="KW-0472">Membrane</keyword>
<dbReference type="Proteomes" id="UP000501421">
    <property type="component" value="Chromosome"/>
</dbReference>
<feature type="transmembrane region" description="Helical" evidence="6">
    <location>
        <begin position="145"/>
        <end position="162"/>
    </location>
</feature>
<dbReference type="InterPro" id="IPR042094">
    <property type="entry name" value="T2SS_GspF_sf"/>
</dbReference>
<dbReference type="Gene3D" id="1.20.81.30">
    <property type="entry name" value="Type II secretion system (T2SS), domain F"/>
    <property type="match status" value="1"/>
</dbReference>
<dbReference type="GO" id="GO:0005886">
    <property type="term" value="C:plasma membrane"/>
    <property type="evidence" value="ECO:0007669"/>
    <property type="project" value="UniProtKB-SubCell"/>
</dbReference>
<evidence type="ECO:0000259" key="7">
    <source>
        <dbReference type="Pfam" id="PF00482"/>
    </source>
</evidence>
<evidence type="ECO:0000313" key="9">
    <source>
        <dbReference type="Proteomes" id="UP000501421"/>
    </source>
</evidence>
<protein>
    <recommendedName>
        <fullName evidence="7">Type II secretion system protein GspF domain-containing protein</fullName>
    </recommendedName>
</protein>
<dbReference type="EMBL" id="AP022557">
    <property type="protein sequence ID" value="BBW97983.1"/>
    <property type="molecule type" value="Genomic_DNA"/>
</dbReference>
<evidence type="ECO:0000256" key="1">
    <source>
        <dbReference type="ARBA" id="ARBA00004651"/>
    </source>
</evidence>
<evidence type="ECO:0000313" key="8">
    <source>
        <dbReference type="EMBL" id="BBW97983.1"/>
    </source>
</evidence>
<keyword evidence="4 6" id="KW-1133">Transmembrane helix</keyword>
<dbReference type="AlphaFoldDB" id="A0A679FPK5"/>
<proteinExistence type="predicted"/>
<keyword evidence="2" id="KW-1003">Cell membrane</keyword>
<keyword evidence="9" id="KW-1185">Reference proteome</keyword>
<dbReference type="PANTHER" id="PTHR35007:SF1">
    <property type="entry name" value="PILUS ASSEMBLY PROTEIN"/>
    <property type="match status" value="1"/>
</dbReference>
<dbReference type="InterPro" id="IPR018076">
    <property type="entry name" value="T2SS_GspF_dom"/>
</dbReference>
<dbReference type="PANTHER" id="PTHR35007">
    <property type="entry name" value="INTEGRAL MEMBRANE PROTEIN-RELATED"/>
    <property type="match status" value="1"/>
</dbReference>